<dbReference type="AlphaFoldDB" id="A0A0F9IMD3"/>
<gene>
    <name evidence="1" type="ORF">LCGC14_1859470</name>
</gene>
<dbReference type="EMBL" id="LAZR01018796">
    <property type="protein sequence ID" value="KKL94955.1"/>
    <property type="molecule type" value="Genomic_DNA"/>
</dbReference>
<name>A0A0F9IMD3_9ZZZZ</name>
<comment type="caution">
    <text evidence="1">The sequence shown here is derived from an EMBL/GenBank/DDBJ whole genome shotgun (WGS) entry which is preliminary data.</text>
</comment>
<proteinExistence type="predicted"/>
<sequence length="120" mass="13620">MICPVCWWKGMKSKVYTSASFVTCMGWQSYYDEDGHYHSHDPNRASFGANCSQGHRWHIDQVHGCSAAGCDYGGSEIYSFDEITELEEDEVMFDGGRRYRVEKKTAGGTTYAPVEQRAKK</sequence>
<evidence type="ECO:0000313" key="1">
    <source>
        <dbReference type="EMBL" id="KKL94955.1"/>
    </source>
</evidence>
<organism evidence="1">
    <name type="scientific">marine sediment metagenome</name>
    <dbReference type="NCBI Taxonomy" id="412755"/>
    <lineage>
        <taxon>unclassified sequences</taxon>
        <taxon>metagenomes</taxon>
        <taxon>ecological metagenomes</taxon>
    </lineage>
</organism>
<reference evidence="1" key="1">
    <citation type="journal article" date="2015" name="Nature">
        <title>Complex archaea that bridge the gap between prokaryotes and eukaryotes.</title>
        <authorList>
            <person name="Spang A."/>
            <person name="Saw J.H."/>
            <person name="Jorgensen S.L."/>
            <person name="Zaremba-Niedzwiedzka K."/>
            <person name="Martijn J."/>
            <person name="Lind A.E."/>
            <person name="van Eijk R."/>
            <person name="Schleper C."/>
            <person name="Guy L."/>
            <person name="Ettema T.J."/>
        </authorList>
    </citation>
    <scope>NUCLEOTIDE SEQUENCE</scope>
</reference>
<accession>A0A0F9IMD3</accession>
<protein>
    <submittedName>
        <fullName evidence="1">Uncharacterized protein</fullName>
    </submittedName>
</protein>